<sequence length="341" mass="38642">MDHHCPWTNNCVSLQTFPYFLRFLVWTNTSLWTLSYFLFQRAHAIWDNRNLPAYLGPSLGALIHLTMLGLCCAAVSLALGILLFTTAKGWALNTTMIEGWEVERHEAVLARYNRNSWFESSTPDPAEGMRFERVEFPYDVGFYTNMTQAMGTANPLAWFSPFAGGPTVAPGGKGTGWDWPENGYNPHEGMWPPLDPEKIRRAAKAGWPGAAARQAQELGGKEWGSPEEERAAFRARQEQDLQRRQAQRSGIVAELEEMDDYDVVDEEEGYDDEDDFYEQGMDGEPGWTNSDGDRLRDYGVDEDAEDEDDIVPVQSVDPDEDDVPLAELIRRRKAVTRDDDE</sequence>
<dbReference type="PANTHER" id="PTHR12246">
    <property type="entry name" value="PALMITOYLTRANSFERASE ZDHHC16"/>
    <property type="match status" value="1"/>
</dbReference>
<comment type="domain">
    <text evidence="10">The DHHC domain is required for palmitoyltransferase activity.</text>
</comment>
<proteinExistence type="inferred from homology"/>
<dbReference type="Pfam" id="PF01529">
    <property type="entry name" value="DHHC"/>
    <property type="match status" value="1"/>
</dbReference>
<dbReference type="Proteomes" id="UP000014074">
    <property type="component" value="Unassembled WGS sequence"/>
</dbReference>
<dbReference type="PROSITE" id="PS50216">
    <property type="entry name" value="DHHC"/>
    <property type="match status" value="1"/>
</dbReference>
<organism evidence="13 14">
    <name type="scientific">Phaeoacremonium minimum (strain UCR-PA7)</name>
    <name type="common">Esca disease fungus</name>
    <name type="synonym">Togninia minima</name>
    <dbReference type="NCBI Taxonomy" id="1286976"/>
    <lineage>
        <taxon>Eukaryota</taxon>
        <taxon>Fungi</taxon>
        <taxon>Dikarya</taxon>
        <taxon>Ascomycota</taxon>
        <taxon>Pezizomycotina</taxon>
        <taxon>Sordariomycetes</taxon>
        <taxon>Sordariomycetidae</taxon>
        <taxon>Togniniales</taxon>
        <taxon>Togniniaceae</taxon>
        <taxon>Phaeoacremonium</taxon>
    </lineage>
</organism>
<reference evidence="14" key="1">
    <citation type="journal article" date="2013" name="Genome Announc.">
        <title>Draft genome sequence of the ascomycete Phaeoacremonium aleophilum strain UCR-PA7, a causal agent of the esca disease complex in grapevines.</title>
        <authorList>
            <person name="Blanco-Ulate B."/>
            <person name="Rolshausen P."/>
            <person name="Cantu D."/>
        </authorList>
    </citation>
    <scope>NUCLEOTIDE SEQUENCE [LARGE SCALE GENOMIC DNA]</scope>
    <source>
        <strain evidence="14">UCR-PA7</strain>
    </source>
</reference>
<evidence type="ECO:0000259" key="12">
    <source>
        <dbReference type="Pfam" id="PF01529"/>
    </source>
</evidence>
<evidence type="ECO:0000313" key="13">
    <source>
        <dbReference type="EMBL" id="EOO03238.1"/>
    </source>
</evidence>
<keyword evidence="8 10" id="KW-0012">Acyltransferase</keyword>
<dbReference type="InterPro" id="IPR039859">
    <property type="entry name" value="PFA4/ZDH16/20/ERF2-like"/>
</dbReference>
<keyword evidence="6" id="KW-0564">Palmitate</keyword>
<dbReference type="KEGG" id="tmn:UCRPA7_1251"/>
<protein>
    <recommendedName>
        <fullName evidence="10">Palmitoyltransferase</fullName>
        <ecNumber evidence="10">2.3.1.225</ecNumber>
    </recommendedName>
</protein>
<evidence type="ECO:0000256" key="11">
    <source>
        <dbReference type="SAM" id="MobiDB-lite"/>
    </source>
</evidence>
<feature type="domain" description="Palmitoyltransferase DHHC" evidence="12">
    <location>
        <begin position="1"/>
        <end position="101"/>
    </location>
</feature>
<dbReference type="EC" id="2.3.1.225" evidence="10"/>
<dbReference type="GO" id="GO:0016020">
    <property type="term" value="C:membrane"/>
    <property type="evidence" value="ECO:0007669"/>
    <property type="project" value="UniProtKB-SubCell"/>
</dbReference>
<evidence type="ECO:0000256" key="2">
    <source>
        <dbReference type="ARBA" id="ARBA00022679"/>
    </source>
</evidence>
<accession>R8BV60</accession>
<comment type="catalytic activity">
    <reaction evidence="9 10">
        <text>L-cysteinyl-[protein] + hexadecanoyl-CoA = S-hexadecanoyl-L-cysteinyl-[protein] + CoA</text>
        <dbReference type="Rhea" id="RHEA:36683"/>
        <dbReference type="Rhea" id="RHEA-COMP:10131"/>
        <dbReference type="Rhea" id="RHEA-COMP:11032"/>
        <dbReference type="ChEBI" id="CHEBI:29950"/>
        <dbReference type="ChEBI" id="CHEBI:57287"/>
        <dbReference type="ChEBI" id="CHEBI:57379"/>
        <dbReference type="ChEBI" id="CHEBI:74151"/>
        <dbReference type="EC" id="2.3.1.225"/>
    </reaction>
</comment>
<name>R8BV60_PHAM7</name>
<comment type="similarity">
    <text evidence="10">Belongs to the DHHC palmitoyltransferase family.</text>
</comment>
<dbReference type="HOGENOM" id="CLU_027721_8_2_1"/>
<feature type="region of interest" description="Disordered" evidence="11">
    <location>
        <begin position="208"/>
        <end position="229"/>
    </location>
</feature>
<evidence type="ECO:0000256" key="4">
    <source>
        <dbReference type="ARBA" id="ARBA00022989"/>
    </source>
</evidence>
<dbReference type="OrthoDB" id="331948at2759"/>
<feature type="compositionally biased region" description="Acidic residues" evidence="11">
    <location>
        <begin position="268"/>
        <end position="277"/>
    </location>
</feature>
<evidence type="ECO:0000256" key="1">
    <source>
        <dbReference type="ARBA" id="ARBA00004141"/>
    </source>
</evidence>
<evidence type="ECO:0000256" key="3">
    <source>
        <dbReference type="ARBA" id="ARBA00022692"/>
    </source>
</evidence>
<dbReference type="InterPro" id="IPR001594">
    <property type="entry name" value="Palmitoyltrfase_DHHC"/>
</dbReference>
<feature type="transmembrane region" description="Helical" evidence="10">
    <location>
        <begin position="59"/>
        <end position="84"/>
    </location>
</feature>
<gene>
    <name evidence="13" type="ORF">UCRPA7_1251</name>
</gene>
<feature type="compositionally biased region" description="Acidic residues" evidence="11">
    <location>
        <begin position="300"/>
        <end position="310"/>
    </location>
</feature>
<dbReference type="EMBL" id="KB932837">
    <property type="protein sequence ID" value="EOO03238.1"/>
    <property type="molecule type" value="Genomic_DNA"/>
</dbReference>
<dbReference type="RefSeq" id="XP_007912023.1">
    <property type="nucleotide sequence ID" value="XM_007913832.1"/>
</dbReference>
<evidence type="ECO:0000256" key="8">
    <source>
        <dbReference type="ARBA" id="ARBA00023315"/>
    </source>
</evidence>
<evidence type="ECO:0000256" key="6">
    <source>
        <dbReference type="ARBA" id="ARBA00023139"/>
    </source>
</evidence>
<keyword evidence="4 10" id="KW-1133">Transmembrane helix</keyword>
<keyword evidence="7" id="KW-0449">Lipoprotein</keyword>
<feature type="region of interest" description="Disordered" evidence="11">
    <location>
        <begin position="268"/>
        <end position="322"/>
    </location>
</feature>
<feature type="transmembrane region" description="Helical" evidence="10">
    <location>
        <begin position="20"/>
        <end position="39"/>
    </location>
</feature>
<evidence type="ECO:0000256" key="9">
    <source>
        <dbReference type="ARBA" id="ARBA00048048"/>
    </source>
</evidence>
<evidence type="ECO:0000256" key="10">
    <source>
        <dbReference type="RuleBase" id="RU079119"/>
    </source>
</evidence>
<evidence type="ECO:0000256" key="7">
    <source>
        <dbReference type="ARBA" id="ARBA00023288"/>
    </source>
</evidence>
<evidence type="ECO:0000256" key="5">
    <source>
        <dbReference type="ARBA" id="ARBA00023136"/>
    </source>
</evidence>
<evidence type="ECO:0000313" key="14">
    <source>
        <dbReference type="Proteomes" id="UP000014074"/>
    </source>
</evidence>
<dbReference type="AlphaFoldDB" id="R8BV60"/>
<keyword evidence="5 10" id="KW-0472">Membrane</keyword>
<dbReference type="GO" id="GO:0019706">
    <property type="term" value="F:protein-cysteine S-palmitoyltransferase activity"/>
    <property type="evidence" value="ECO:0007669"/>
    <property type="project" value="UniProtKB-EC"/>
</dbReference>
<dbReference type="eggNOG" id="KOG1314">
    <property type="taxonomic scope" value="Eukaryota"/>
</dbReference>
<keyword evidence="2 10" id="KW-0808">Transferase</keyword>
<keyword evidence="14" id="KW-1185">Reference proteome</keyword>
<comment type="subcellular location">
    <subcellularLocation>
        <location evidence="1">Membrane</location>
        <topology evidence="1">Multi-pass membrane protein</topology>
    </subcellularLocation>
</comment>
<keyword evidence="3 10" id="KW-0812">Transmembrane</keyword>
<dbReference type="GeneID" id="19321382"/>